<dbReference type="PANTHER" id="PTHR36845:SF1">
    <property type="entry name" value="HYDROLASE, PUTATIVE (AFU_ORTHOLOGUE AFUA_7G05090)-RELATED"/>
    <property type="match status" value="1"/>
</dbReference>
<proteinExistence type="inferred from homology"/>
<comment type="similarity">
    <text evidence="2">Belongs to the glycosyl hydrolase 88 family.</text>
</comment>
<evidence type="ECO:0000313" key="4">
    <source>
        <dbReference type="EMBL" id="KAL1878550.1"/>
    </source>
</evidence>
<name>A0ABR3XS68_9PEZI</name>
<dbReference type="Proteomes" id="UP001586593">
    <property type="component" value="Unassembled WGS sequence"/>
</dbReference>
<reference evidence="4 5" key="1">
    <citation type="journal article" date="2024" name="Commun. Biol.">
        <title>Comparative genomic analysis of thermophilic fungi reveals convergent evolutionary adaptations and gene losses.</title>
        <authorList>
            <person name="Steindorff A.S."/>
            <person name="Aguilar-Pontes M.V."/>
            <person name="Robinson A.J."/>
            <person name="Andreopoulos B."/>
            <person name="LaButti K."/>
            <person name="Kuo A."/>
            <person name="Mondo S."/>
            <person name="Riley R."/>
            <person name="Otillar R."/>
            <person name="Haridas S."/>
            <person name="Lipzen A."/>
            <person name="Grimwood J."/>
            <person name="Schmutz J."/>
            <person name="Clum A."/>
            <person name="Reid I.D."/>
            <person name="Moisan M.C."/>
            <person name="Butler G."/>
            <person name="Nguyen T.T.M."/>
            <person name="Dewar K."/>
            <person name="Conant G."/>
            <person name="Drula E."/>
            <person name="Henrissat B."/>
            <person name="Hansel C."/>
            <person name="Singer S."/>
            <person name="Hutchinson M.I."/>
            <person name="de Vries R.P."/>
            <person name="Natvig D.O."/>
            <person name="Powell A.J."/>
            <person name="Tsang A."/>
            <person name="Grigoriev I.V."/>
        </authorList>
    </citation>
    <scope>NUCLEOTIDE SEQUENCE [LARGE SCALE GENOMIC DNA]</scope>
    <source>
        <strain evidence="4 5">ATCC 24622</strain>
    </source>
</reference>
<dbReference type="SUPFAM" id="SSF48208">
    <property type="entry name" value="Six-hairpin glycosidases"/>
    <property type="match status" value="1"/>
</dbReference>
<dbReference type="EMBL" id="JAZHXJ010000053">
    <property type="protein sequence ID" value="KAL1878550.1"/>
    <property type="molecule type" value="Genomic_DNA"/>
</dbReference>
<comment type="caution">
    <text evidence="4">The sequence shown here is derived from an EMBL/GenBank/DDBJ whole genome shotgun (WGS) entry which is preliminary data.</text>
</comment>
<evidence type="ECO:0000256" key="2">
    <source>
        <dbReference type="ARBA" id="ARBA00038358"/>
    </source>
</evidence>
<gene>
    <name evidence="4" type="ORF">VTK73DRAFT_7891</name>
</gene>
<dbReference type="Gene3D" id="1.50.10.10">
    <property type="match status" value="1"/>
</dbReference>
<evidence type="ECO:0000256" key="1">
    <source>
        <dbReference type="ARBA" id="ARBA00022801"/>
    </source>
</evidence>
<dbReference type="InterPro" id="IPR012341">
    <property type="entry name" value="6hp_glycosidase-like_sf"/>
</dbReference>
<evidence type="ECO:0000313" key="5">
    <source>
        <dbReference type="Proteomes" id="UP001586593"/>
    </source>
</evidence>
<dbReference type="InterPro" id="IPR052369">
    <property type="entry name" value="UG_Glycosaminoglycan_Hydrolase"/>
</dbReference>
<feature type="region of interest" description="Disordered" evidence="3">
    <location>
        <begin position="1"/>
        <end position="24"/>
    </location>
</feature>
<protein>
    <submittedName>
        <fullName evidence="4">Uncharacterized protein</fullName>
    </submittedName>
</protein>
<keyword evidence="5" id="KW-1185">Reference proteome</keyword>
<keyword evidence="1" id="KW-0378">Hydrolase</keyword>
<sequence>MEESPPNLPHDSPQPKQQDAHECGLATPPYHGIADLDSRDIQALSSLYTPSAFAKIWFTAQKGLARPSPPTLYPEYTKPGGTEYVYRELDFWTSGFFPGCLYLLLERQRKHGHVLGSAASTSQEKVPHHLQLSFACTWWTENLHQNATLATTHDLGFMILPWAGPAWSLHGDARAFDTIRTAAETLASRFSPTLGCIRSWDTCVTKKYNFSDPDSDFLVIIDNMMNLNLLFTAASLTSSPRLRDVAVAHARRTQQTHSA</sequence>
<dbReference type="PANTHER" id="PTHR36845">
    <property type="entry name" value="HYDROLASE, PUTATIVE (AFU_ORTHOLOGUE AFUA_7G05090)-RELATED"/>
    <property type="match status" value="1"/>
</dbReference>
<accession>A0ABR3XS68</accession>
<organism evidence="4 5">
    <name type="scientific">Phialemonium thermophilum</name>
    <dbReference type="NCBI Taxonomy" id="223376"/>
    <lineage>
        <taxon>Eukaryota</taxon>
        <taxon>Fungi</taxon>
        <taxon>Dikarya</taxon>
        <taxon>Ascomycota</taxon>
        <taxon>Pezizomycotina</taxon>
        <taxon>Sordariomycetes</taxon>
        <taxon>Sordariomycetidae</taxon>
        <taxon>Cephalothecales</taxon>
        <taxon>Cephalothecaceae</taxon>
        <taxon>Phialemonium</taxon>
    </lineage>
</organism>
<dbReference type="InterPro" id="IPR008928">
    <property type="entry name" value="6-hairpin_glycosidase_sf"/>
</dbReference>
<evidence type="ECO:0000256" key="3">
    <source>
        <dbReference type="SAM" id="MobiDB-lite"/>
    </source>
</evidence>